<accession>A0A6N0HSH8</accession>
<dbReference type="EMBL" id="CP054491">
    <property type="protein sequence ID" value="QKQ25211.1"/>
    <property type="molecule type" value="Genomic_DNA"/>
</dbReference>
<protein>
    <submittedName>
        <fullName evidence="1">Uncharacterized protein</fullName>
    </submittedName>
</protein>
<keyword evidence="2" id="KW-1185">Reference proteome</keyword>
<sequence>MSNMIVTVRQRSKITNQMLITEDIFERDELLMKLDSQASTYTVQRETFLALPLTEDERNRSAQQDVLVCDIVPRLRHAAELAMTGEDEDFNESKRILYDDVMPRQEQLIINR</sequence>
<dbReference type="Proteomes" id="UP000509658">
    <property type="component" value="Chromosome"/>
</dbReference>
<dbReference type="AlphaFoldDB" id="A0A6N0HSH8"/>
<dbReference type="KEGG" id="rev:HUE57_02070"/>
<organism evidence="1 2">
    <name type="scientific">Candidatus Reidiella endopervernicosa</name>
    <dbReference type="NCBI Taxonomy" id="2738883"/>
    <lineage>
        <taxon>Bacteria</taxon>
        <taxon>Pseudomonadati</taxon>
        <taxon>Pseudomonadota</taxon>
        <taxon>Gammaproteobacteria</taxon>
        <taxon>Candidatus Reidiella</taxon>
    </lineage>
</organism>
<evidence type="ECO:0000313" key="2">
    <source>
        <dbReference type="Proteomes" id="UP000509658"/>
    </source>
</evidence>
<name>A0A6N0HSH8_9GAMM</name>
<evidence type="ECO:0000313" key="1">
    <source>
        <dbReference type="EMBL" id="QKQ25211.1"/>
    </source>
</evidence>
<proteinExistence type="predicted"/>
<gene>
    <name evidence="1" type="ORF">HUE57_02070</name>
</gene>
<reference evidence="1 2" key="1">
    <citation type="submission" date="2020-05" db="EMBL/GenBank/DDBJ databases">
        <title>Horizontal transmission and recombination maintain forever young bacterial symbiont genomes.</title>
        <authorList>
            <person name="Russell S.L."/>
            <person name="Pepper-Tunick E."/>
            <person name="Svedberg J."/>
            <person name="Byrne A."/>
            <person name="Ruelas Castillo J."/>
            <person name="Vollmers C."/>
            <person name="Beinart R.A."/>
            <person name="Corbett-Detig R."/>
        </authorList>
    </citation>
    <scope>NUCLEOTIDE SEQUENCE [LARGE SCALE GENOMIC DNA]</scope>
    <source>
        <strain evidence="1">Santa_Monica_outfall</strain>
    </source>
</reference>